<dbReference type="InterPro" id="IPR017871">
    <property type="entry name" value="ABC_transporter-like_CS"/>
</dbReference>
<dbReference type="PROSITE" id="PS50893">
    <property type="entry name" value="ABC_TRANSPORTER_2"/>
    <property type="match status" value="1"/>
</dbReference>
<keyword evidence="6 12" id="KW-0067">ATP-binding</keyword>
<dbReference type="EMBL" id="OMOR01000001">
    <property type="protein sequence ID" value="SPH22063.1"/>
    <property type="molecule type" value="Genomic_DNA"/>
</dbReference>
<dbReference type="OrthoDB" id="9802264at2"/>
<dbReference type="Gene3D" id="3.40.50.300">
    <property type="entry name" value="P-loop containing nucleotide triphosphate hydrolases"/>
    <property type="match status" value="1"/>
</dbReference>
<dbReference type="InterPro" id="IPR050334">
    <property type="entry name" value="Molybdenum_import_ModC"/>
</dbReference>
<dbReference type="SUPFAM" id="SSF50331">
    <property type="entry name" value="MOP-like"/>
    <property type="match status" value="1"/>
</dbReference>
<dbReference type="SUPFAM" id="SSF52540">
    <property type="entry name" value="P-loop containing nucleoside triphosphate hydrolases"/>
    <property type="match status" value="1"/>
</dbReference>
<organism evidence="12 13">
    <name type="scientific">Ascidiaceihabitans donghaensis</name>
    <dbReference type="NCBI Taxonomy" id="1510460"/>
    <lineage>
        <taxon>Bacteria</taxon>
        <taxon>Pseudomonadati</taxon>
        <taxon>Pseudomonadota</taxon>
        <taxon>Alphaproteobacteria</taxon>
        <taxon>Rhodobacterales</taxon>
        <taxon>Paracoccaceae</taxon>
        <taxon>Ascidiaceihabitans</taxon>
    </lineage>
</organism>
<evidence type="ECO:0000256" key="1">
    <source>
        <dbReference type="ARBA" id="ARBA00022448"/>
    </source>
</evidence>
<sequence>MTLRIDITHSLGGFTLDTCFEAGPGVTAVFGRSGAGKTTLINAVAGVIAPDSGRITFGDDTLFDVRTNVPPHKRQMGYVFQDARLFPHMSVAKNLDYAVRFAAQRPQGAQRNDVIELLGLGPLLSRAPHDLSGGEKQRVALGRALLSRPRALLMDEPLAALDAARKDAILPYLERLKSTAPALPILYVSHALDEVARLADNIVVLSQGKVAAQGPIFDVLSDPNAVPLLGVRQAGAIVCATVVNHGPEGLSTLRTSAGTLTLPGVQAAIGSTVRLRILAQDVILSPRKPEGLSTANVLPVTVTTIKTGIGPGAAVGLLAGTDRLLARIPAPAIKDLNIKPGTSCYALINATSVAPSSIGR</sequence>
<dbReference type="Pfam" id="PF03459">
    <property type="entry name" value="TOBE"/>
    <property type="match status" value="1"/>
</dbReference>
<evidence type="ECO:0000313" key="13">
    <source>
        <dbReference type="Proteomes" id="UP000244880"/>
    </source>
</evidence>
<dbReference type="InterPro" id="IPR008995">
    <property type="entry name" value="Mo/tungstate-bd_C_term_dom"/>
</dbReference>
<keyword evidence="5" id="KW-0547">Nucleotide-binding</keyword>
<dbReference type="Gene3D" id="2.40.50.100">
    <property type="match status" value="1"/>
</dbReference>
<keyword evidence="8" id="KW-0472">Membrane</keyword>
<dbReference type="GO" id="GO:0005524">
    <property type="term" value="F:ATP binding"/>
    <property type="evidence" value="ECO:0007669"/>
    <property type="project" value="UniProtKB-KW"/>
</dbReference>
<dbReference type="InterPro" id="IPR003593">
    <property type="entry name" value="AAA+_ATPase"/>
</dbReference>
<keyword evidence="1" id="KW-0813">Transport</keyword>
<dbReference type="Pfam" id="PF00005">
    <property type="entry name" value="ABC_tran"/>
    <property type="match status" value="1"/>
</dbReference>
<dbReference type="GO" id="GO:0016020">
    <property type="term" value="C:membrane"/>
    <property type="evidence" value="ECO:0007669"/>
    <property type="project" value="InterPro"/>
</dbReference>
<evidence type="ECO:0000256" key="6">
    <source>
        <dbReference type="ARBA" id="ARBA00022840"/>
    </source>
</evidence>
<name>A0A2R8BGH3_9RHOB</name>
<dbReference type="NCBIfam" id="TIGR02142">
    <property type="entry name" value="modC_ABC"/>
    <property type="match status" value="1"/>
</dbReference>
<dbReference type="GO" id="GO:0140359">
    <property type="term" value="F:ABC-type transporter activity"/>
    <property type="evidence" value="ECO:0007669"/>
    <property type="project" value="InterPro"/>
</dbReference>
<evidence type="ECO:0000259" key="10">
    <source>
        <dbReference type="PROSITE" id="PS50893"/>
    </source>
</evidence>
<dbReference type="GO" id="GO:0016887">
    <property type="term" value="F:ATP hydrolysis activity"/>
    <property type="evidence" value="ECO:0007669"/>
    <property type="project" value="InterPro"/>
</dbReference>
<keyword evidence="7" id="KW-1278">Translocase</keyword>
<evidence type="ECO:0000313" key="12">
    <source>
        <dbReference type="EMBL" id="SPH22063.1"/>
    </source>
</evidence>
<keyword evidence="13" id="KW-1185">Reference proteome</keyword>
<proteinExistence type="predicted"/>
<dbReference type="InterPro" id="IPR005116">
    <property type="entry name" value="Transp-assoc_OB_typ1"/>
</dbReference>
<dbReference type="InterPro" id="IPR004606">
    <property type="entry name" value="Mop_domain"/>
</dbReference>
<evidence type="ECO:0000256" key="7">
    <source>
        <dbReference type="ARBA" id="ARBA00022967"/>
    </source>
</evidence>
<feature type="domain" description="Mop" evidence="11">
    <location>
        <begin position="291"/>
        <end position="357"/>
    </location>
</feature>
<accession>A0A2R8BGH3</accession>
<evidence type="ECO:0000256" key="9">
    <source>
        <dbReference type="PROSITE-ProRule" id="PRU01213"/>
    </source>
</evidence>
<keyword evidence="3 9" id="KW-0500">Molybdenum</keyword>
<evidence type="ECO:0000256" key="4">
    <source>
        <dbReference type="ARBA" id="ARBA00022519"/>
    </source>
</evidence>
<dbReference type="PANTHER" id="PTHR43514">
    <property type="entry name" value="ABC TRANSPORTER I FAMILY MEMBER 10"/>
    <property type="match status" value="1"/>
</dbReference>
<feature type="domain" description="ABC transporter" evidence="10">
    <location>
        <begin position="2"/>
        <end position="232"/>
    </location>
</feature>
<dbReference type="SMART" id="SM00382">
    <property type="entry name" value="AAA"/>
    <property type="match status" value="1"/>
</dbReference>
<protein>
    <submittedName>
        <fullName evidence="12">2-aminoethylphosphonate import ATP-binding protein PhnT</fullName>
    </submittedName>
</protein>
<evidence type="ECO:0000256" key="2">
    <source>
        <dbReference type="ARBA" id="ARBA00022475"/>
    </source>
</evidence>
<reference evidence="12 13" key="1">
    <citation type="submission" date="2018-03" db="EMBL/GenBank/DDBJ databases">
        <authorList>
            <person name="Keele B.F."/>
        </authorList>
    </citation>
    <scope>NUCLEOTIDE SEQUENCE [LARGE SCALE GENOMIC DNA]</scope>
    <source>
        <strain evidence="12 13">CECT 8599</strain>
    </source>
</reference>
<dbReference type="PANTHER" id="PTHR43514:SF4">
    <property type="entry name" value="ABC TRANSPORTER I FAMILY MEMBER 10"/>
    <property type="match status" value="1"/>
</dbReference>
<dbReference type="InterPro" id="IPR027417">
    <property type="entry name" value="P-loop_NTPase"/>
</dbReference>
<evidence type="ECO:0000256" key="8">
    <source>
        <dbReference type="ARBA" id="ARBA00023136"/>
    </source>
</evidence>
<gene>
    <name evidence="12" type="primary">phnT</name>
    <name evidence="12" type="ORF">ASD8599_02810</name>
</gene>
<dbReference type="GO" id="GO:0015098">
    <property type="term" value="F:molybdate ion transmembrane transporter activity"/>
    <property type="evidence" value="ECO:0007669"/>
    <property type="project" value="InterPro"/>
</dbReference>
<dbReference type="PROSITE" id="PS00211">
    <property type="entry name" value="ABC_TRANSPORTER_1"/>
    <property type="match status" value="1"/>
</dbReference>
<dbReference type="InterPro" id="IPR003439">
    <property type="entry name" value="ABC_transporter-like_ATP-bd"/>
</dbReference>
<keyword evidence="2" id="KW-1003">Cell membrane</keyword>
<dbReference type="PROSITE" id="PS51866">
    <property type="entry name" value="MOP"/>
    <property type="match status" value="1"/>
</dbReference>
<keyword evidence="4" id="KW-0997">Cell inner membrane</keyword>
<dbReference type="InterPro" id="IPR011868">
    <property type="entry name" value="ModC_ABC_ATP-bd"/>
</dbReference>
<evidence type="ECO:0000259" key="11">
    <source>
        <dbReference type="PROSITE" id="PS51866"/>
    </source>
</evidence>
<dbReference type="Proteomes" id="UP000244880">
    <property type="component" value="Unassembled WGS sequence"/>
</dbReference>
<dbReference type="AlphaFoldDB" id="A0A2R8BGH3"/>
<evidence type="ECO:0000256" key="5">
    <source>
        <dbReference type="ARBA" id="ARBA00022741"/>
    </source>
</evidence>
<dbReference type="RefSeq" id="WP_108829065.1">
    <property type="nucleotide sequence ID" value="NZ_OMOR01000001.1"/>
</dbReference>
<evidence type="ECO:0000256" key="3">
    <source>
        <dbReference type="ARBA" id="ARBA00022505"/>
    </source>
</evidence>